<evidence type="ECO:0000259" key="11">
    <source>
        <dbReference type="Pfam" id="PF01545"/>
    </source>
</evidence>
<keyword evidence="5" id="KW-0864">Zinc transport</keyword>
<evidence type="ECO:0000256" key="2">
    <source>
        <dbReference type="ARBA" id="ARBA00008873"/>
    </source>
</evidence>
<dbReference type="Pfam" id="PF01545">
    <property type="entry name" value="Cation_efflux"/>
    <property type="match status" value="1"/>
</dbReference>
<feature type="transmembrane region" description="Helical" evidence="10">
    <location>
        <begin position="71"/>
        <end position="91"/>
    </location>
</feature>
<evidence type="ECO:0000256" key="3">
    <source>
        <dbReference type="ARBA" id="ARBA00022448"/>
    </source>
</evidence>
<feature type="region of interest" description="Disordered" evidence="9">
    <location>
        <begin position="204"/>
        <end position="234"/>
    </location>
</feature>
<dbReference type="PANTHER" id="PTHR11562">
    <property type="entry name" value="CATION EFFLUX PROTEIN/ ZINC TRANSPORTER"/>
    <property type="match status" value="1"/>
</dbReference>
<dbReference type="NCBIfam" id="TIGR01297">
    <property type="entry name" value="CDF"/>
    <property type="match status" value="1"/>
</dbReference>
<dbReference type="InterPro" id="IPR002524">
    <property type="entry name" value="Cation_efflux"/>
</dbReference>
<evidence type="ECO:0000256" key="5">
    <source>
        <dbReference type="ARBA" id="ARBA00022906"/>
    </source>
</evidence>
<dbReference type="Pfam" id="PF16916">
    <property type="entry name" value="ZT_dimer"/>
    <property type="match status" value="1"/>
</dbReference>
<dbReference type="EMBL" id="OU015567">
    <property type="protein sequence ID" value="CAG5109994.1"/>
    <property type="molecule type" value="Genomic_DNA"/>
</dbReference>
<reference evidence="13 14" key="1">
    <citation type="submission" date="2021-04" db="EMBL/GenBank/DDBJ databases">
        <authorList>
            <person name="Bliznina A."/>
        </authorList>
    </citation>
    <scope>NUCLEOTIDE SEQUENCE [LARGE SCALE GENOMIC DNA]</scope>
</reference>
<organism evidence="13 14">
    <name type="scientific">Oikopleura dioica</name>
    <name type="common">Tunicate</name>
    <dbReference type="NCBI Taxonomy" id="34765"/>
    <lineage>
        <taxon>Eukaryota</taxon>
        <taxon>Metazoa</taxon>
        <taxon>Chordata</taxon>
        <taxon>Tunicata</taxon>
        <taxon>Appendicularia</taxon>
        <taxon>Copelata</taxon>
        <taxon>Oikopleuridae</taxon>
        <taxon>Oikopleura</taxon>
    </lineage>
</organism>
<dbReference type="InterPro" id="IPR058533">
    <property type="entry name" value="Cation_efflux_TM"/>
</dbReference>
<feature type="domain" description="Cation efflux protein transmembrane" evidence="11">
    <location>
        <begin position="71"/>
        <end position="298"/>
    </location>
</feature>
<evidence type="ECO:0000256" key="7">
    <source>
        <dbReference type="ARBA" id="ARBA00023065"/>
    </source>
</evidence>
<gene>
    <name evidence="13" type="ORF">OKIOD_LOCUS13215</name>
</gene>
<keyword evidence="14" id="KW-1185">Reference proteome</keyword>
<protein>
    <submittedName>
        <fullName evidence="13">Oidioi.mRNA.OKI2018_I69.chr2.g4450.t1.cds</fullName>
    </submittedName>
</protein>
<comment type="similarity">
    <text evidence="2">Belongs to the cation diffusion facilitator (CDF) transporter (TC 2.A.4) family. SLC30A subfamily.</text>
</comment>
<keyword evidence="4 10" id="KW-0812">Transmembrane</keyword>
<evidence type="ECO:0000313" key="14">
    <source>
        <dbReference type="Proteomes" id="UP001158576"/>
    </source>
</evidence>
<name>A0ABN7SYY8_OIKDI</name>
<feature type="transmembrane region" description="Helical" evidence="10">
    <location>
        <begin position="271"/>
        <end position="292"/>
    </location>
</feature>
<dbReference type="Proteomes" id="UP001158576">
    <property type="component" value="Chromosome 2"/>
</dbReference>
<keyword evidence="6 10" id="KW-1133">Transmembrane helix</keyword>
<keyword evidence="3" id="KW-0813">Transport</keyword>
<dbReference type="InterPro" id="IPR027470">
    <property type="entry name" value="Cation_efflux_CTD"/>
</dbReference>
<comment type="subcellular location">
    <subcellularLocation>
        <location evidence="1">Membrane</location>
        <topology evidence="1">Multi-pass membrane protein</topology>
    </subcellularLocation>
</comment>
<accession>A0ABN7SYY8</accession>
<evidence type="ECO:0000259" key="12">
    <source>
        <dbReference type="Pfam" id="PF16916"/>
    </source>
</evidence>
<dbReference type="SUPFAM" id="SSF161111">
    <property type="entry name" value="Cation efflux protein transmembrane domain-like"/>
    <property type="match status" value="1"/>
</dbReference>
<evidence type="ECO:0000256" key="8">
    <source>
        <dbReference type="ARBA" id="ARBA00023136"/>
    </source>
</evidence>
<evidence type="ECO:0000256" key="10">
    <source>
        <dbReference type="SAM" id="Phobius"/>
    </source>
</evidence>
<feature type="domain" description="Cation efflux protein cytoplasmic" evidence="12">
    <location>
        <begin position="308"/>
        <end position="377"/>
    </location>
</feature>
<evidence type="ECO:0000256" key="9">
    <source>
        <dbReference type="SAM" id="MobiDB-lite"/>
    </source>
</evidence>
<evidence type="ECO:0000313" key="13">
    <source>
        <dbReference type="EMBL" id="CAG5109994.1"/>
    </source>
</evidence>
<evidence type="ECO:0000256" key="6">
    <source>
        <dbReference type="ARBA" id="ARBA00022989"/>
    </source>
</evidence>
<evidence type="ECO:0000256" key="4">
    <source>
        <dbReference type="ARBA" id="ARBA00022692"/>
    </source>
</evidence>
<keyword evidence="8 10" id="KW-0472">Membrane</keyword>
<feature type="transmembrane region" description="Helical" evidence="10">
    <location>
        <begin position="242"/>
        <end position="265"/>
    </location>
</feature>
<keyword evidence="5" id="KW-0862">Zinc</keyword>
<feature type="transmembrane region" description="Helical" evidence="10">
    <location>
        <begin position="138"/>
        <end position="160"/>
    </location>
</feature>
<proteinExistence type="inferred from homology"/>
<dbReference type="InterPro" id="IPR027469">
    <property type="entry name" value="Cation_efflux_TMD_sf"/>
</dbReference>
<dbReference type="PANTHER" id="PTHR11562:SF17">
    <property type="entry name" value="RE54080P-RELATED"/>
    <property type="match status" value="1"/>
</dbReference>
<dbReference type="InterPro" id="IPR050681">
    <property type="entry name" value="CDF/SLC30A"/>
</dbReference>
<feature type="compositionally biased region" description="Basic and acidic residues" evidence="9">
    <location>
        <begin position="208"/>
        <end position="221"/>
    </location>
</feature>
<evidence type="ECO:0000256" key="1">
    <source>
        <dbReference type="ARBA" id="ARBA00004141"/>
    </source>
</evidence>
<feature type="transmembrane region" description="Helical" evidence="10">
    <location>
        <begin position="172"/>
        <end position="194"/>
    </location>
</feature>
<dbReference type="Gene3D" id="1.20.1510.10">
    <property type="entry name" value="Cation efflux protein transmembrane domain"/>
    <property type="match status" value="1"/>
</dbReference>
<sequence>MTSAESFSNSDDSYYEMMEYKLQNGIDVDYYQMESYQYTDTLLEQDVDGKIYTNSSSRKTGPQPDRGRRQLIIATGICAVFFVAELLGGMYSGSLAILTDAAHLLTDMSSFVISLVAIHLAERPPTKTLTYGWHRAEVLGALISVEAIWILTAILCYSAVQRIRTMDFEIHSSTMVGLSACAILVNILMFYVLWGSGHGHTHGGLSGGHDHSHGDSSEKSHTHSHGHSHSGDGETPLNVRAAIIHVIGDLLQSCGVLIASIVIYINPEYKIVDPICTFMFSVITLMTTLSVVKDLIRFIMEGSPAGLNLEQVKKDISVDGVLKVHDLHAWALTPQQWVLTAHVVINTVNYSCEDVVKRAVASVKSEKRFLSVTLQPEAHDPDKPVVADLWNCQLKSAWTNEV</sequence>
<keyword evidence="7" id="KW-0406">Ion transport</keyword>